<evidence type="ECO:0000313" key="1">
    <source>
        <dbReference type="EMBL" id="ORY40366.1"/>
    </source>
</evidence>
<evidence type="ECO:0000313" key="2">
    <source>
        <dbReference type="Proteomes" id="UP000193642"/>
    </source>
</evidence>
<organism evidence="1 2">
    <name type="scientific">Rhizoclosmatium globosum</name>
    <dbReference type="NCBI Taxonomy" id="329046"/>
    <lineage>
        <taxon>Eukaryota</taxon>
        <taxon>Fungi</taxon>
        <taxon>Fungi incertae sedis</taxon>
        <taxon>Chytridiomycota</taxon>
        <taxon>Chytridiomycota incertae sedis</taxon>
        <taxon>Chytridiomycetes</taxon>
        <taxon>Chytridiales</taxon>
        <taxon>Chytriomycetaceae</taxon>
        <taxon>Rhizoclosmatium</taxon>
    </lineage>
</organism>
<comment type="caution">
    <text evidence="1">The sequence shown here is derived from an EMBL/GenBank/DDBJ whole genome shotgun (WGS) entry which is preliminary data.</text>
</comment>
<dbReference type="Proteomes" id="UP000193642">
    <property type="component" value="Unassembled WGS sequence"/>
</dbReference>
<gene>
    <name evidence="1" type="ORF">BCR33DRAFT_719364</name>
</gene>
<protein>
    <submittedName>
        <fullName evidence="1">Uncharacterized protein</fullName>
    </submittedName>
</protein>
<accession>A0A1Y2C061</accession>
<reference evidence="1 2" key="1">
    <citation type="submission" date="2016-07" db="EMBL/GenBank/DDBJ databases">
        <title>Pervasive Adenine N6-methylation of Active Genes in Fungi.</title>
        <authorList>
            <consortium name="DOE Joint Genome Institute"/>
            <person name="Mondo S.J."/>
            <person name="Dannebaum R.O."/>
            <person name="Kuo R.C."/>
            <person name="Labutti K."/>
            <person name="Haridas S."/>
            <person name="Kuo A."/>
            <person name="Salamov A."/>
            <person name="Ahrendt S.R."/>
            <person name="Lipzen A."/>
            <person name="Sullivan W."/>
            <person name="Andreopoulos W.B."/>
            <person name="Clum A."/>
            <person name="Lindquist E."/>
            <person name="Daum C."/>
            <person name="Ramamoorthy G.K."/>
            <person name="Gryganskyi A."/>
            <person name="Culley D."/>
            <person name="Magnuson J.K."/>
            <person name="James T.Y."/>
            <person name="O'Malley M.A."/>
            <person name="Stajich J.E."/>
            <person name="Spatafora J.W."/>
            <person name="Visel A."/>
            <person name="Grigoriev I.V."/>
        </authorList>
    </citation>
    <scope>NUCLEOTIDE SEQUENCE [LARGE SCALE GENOMIC DNA]</scope>
    <source>
        <strain evidence="1 2">JEL800</strain>
    </source>
</reference>
<dbReference type="EMBL" id="MCGO01000035">
    <property type="protein sequence ID" value="ORY40366.1"/>
    <property type="molecule type" value="Genomic_DNA"/>
</dbReference>
<proteinExistence type="predicted"/>
<keyword evidence="2" id="KW-1185">Reference proteome</keyword>
<dbReference type="AlphaFoldDB" id="A0A1Y2C061"/>
<sequence>MYMYSTSARAAPEGSEMIDEGGVDGVNKFSGLLRCAFSWGLLFEGKEKEQIRRRCDPSLSSMN</sequence>
<name>A0A1Y2C061_9FUNG</name>